<evidence type="ECO:0000313" key="10">
    <source>
        <dbReference type="Proteomes" id="UP000183508"/>
    </source>
</evidence>
<evidence type="ECO:0000256" key="5">
    <source>
        <dbReference type="ARBA" id="ARBA00022989"/>
    </source>
</evidence>
<protein>
    <submittedName>
        <fullName evidence="9">Permease of the drug/metabolite transporter (DMT) superfamily</fullName>
    </submittedName>
</protein>
<dbReference type="PANTHER" id="PTHR42920">
    <property type="entry name" value="OS03G0707200 PROTEIN-RELATED"/>
    <property type="match status" value="1"/>
</dbReference>
<organism evidence="9 10">
    <name type="scientific">Alicyclobacillus macrosporangiidus</name>
    <dbReference type="NCBI Taxonomy" id="392015"/>
    <lineage>
        <taxon>Bacteria</taxon>
        <taxon>Bacillati</taxon>
        <taxon>Bacillota</taxon>
        <taxon>Bacilli</taxon>
        <taxon>Bacillales</taxon>
        <taxon>Alicyclobacillaceae</taxon>
        <taxon>Alicyclobacillus</taxon>
    </lineage>
</organism>
<evidence type="ECO:0000256" key="7">
    <source>
        <dbReference type="SAM" id="Phobius"/>
    </source>
</evidence>
<dbReference type="Proteomes" id="UP000183508">
    <property type="component" value="Unassembled WGS sequence"/>
</dbReference>
<dbReference type="Pfam" id="PF00892">
    <property type="entry name" value="EamA"/>
    <property type="match status" value="2"/>
</dbReference>
<name>A0A1I7JVF1_9BACL</name>
<evidence type="ECO:0000313" key="9">
    <source>
        <dbReference type="EMBL" id="SFU89137.1"/>
    </source>
</evidence>
<feature type="transmembrane region" description="Helical" evidence="7">
    <location>
        <begin position="196"/>
        <end position="217"/>
    </location>
</feature>
<feature type="domain" description="EamA" evidence="8">
    <location>
        <begin position="25"/>
        <end position="157"/>
    </location>
</feature>
<comment type="similarity">
    <text evidence="2">Belongs to the EamA transporter family.</text>
</comment>
<feature type="transmembrane region" description="Helical" evidence="7">
    <location>
        <begin position="86"/>
        <end position="104"/>
    </location>
</feature>
<dbReference type="OrthoDB" id="9804865at2"/>
<dbReference type="RefSeq" id="WP_083430421.1">
    <property type="nucleotide sequence ID" value="NZ_FPBV01000012.1"/>
</dbReference>
<dbReference type="EMBL" id="FPBV01000012">
    <property type="protein sequence ID" value="SFU89137.1"/>
    <property type="molecule type" value="Genomic_DNA"/>
</dbReference>
<keyword evidence="5 7" id="KW-1133">Transmembrane helix</keyword>
<dbReference type="AlphaFoldDB" id="A0A1I7JVF1"/>
<keyword evidence="4 7" id="KW-0812">Transmembrane</keyword>
<reference evidence="10" key="1">
    <citation type="submission" date="2016-10" db="EMBL/GenBank/DDBJ databases">
        <authorList>
            <person name="Varghese N."/>
        </authorList>
    </citation>
    <scope>NUCLEOTIDE SEQUENCE [LARGE SCALE GENOMIC DNA]</scope>
    <source>
        <strain evidence="10">DSM 17980</strain>
    </source>
</reference>
<dbReference type="InterPro" id="IPR000620">
    <property type="entry name" value="EamA_dom"/>
</dbReference>
<dbReference type="PANTHER" id="PTHR42920:SF5">
    <property type="entry name" value="EAMA DOMAIN-CONTAINING PROTEIN"/>
    <property type="match status" value="1"/>
</dbReference>
<evidence type="ECO:0000256" key="1">
    <source>
        <dbReference type="ARBA" id="ARBA00004651"/>
    </source>
</evidence>
<dbReference type="SUPFAM" id="SSF103481">
    <property type="entry name" value="Multidrug resistance efflux transporter EmrE"/>
    <property type="match status" value="2"/>
</dbReference>
<dbReference type="InterPro" id="IPR037185">
    <property type="entry name" value="EmrE-like"/>
</dbReference>
<keyword evidence="10" id="KW-1185">Reference proteome</keyword>
<feature type="transmembrane region" description="Helical" evidence="7">
    <location>
        <begin position="23"/>
        <end position="40"/>
    </location>
</feature>
<feature type="transmembrane region" description="Helical" evidence="7">
    <location>
        <begin position="284"/>
        <end position="302"/>
    </location>
</feature>
<proteinExistence type="inferred from homology"/>
<feature type="transmembrane region" description="Helical" evidence="7">
    <location>
        <begin position="52"/>
        <end position="74"/>
    </location>
</feature>
<dbReference type="STRING" id="392015.SAMN05421543_11219"/>
<keyword evidence="6 7" id="KW-0472">Membrane</keyword>
<evidence type="ECO:0000256" key="3">
    <source>
        <dbReference type="ARBA" id="ARBA00022475"/>
    </source>
</evidence>
<keyword evidence="3" id="KW-1003">Cell membrane</keyword>
<evidence type="ECO:0000256" key="4">
    <source>
        <dbReference type="ARBA" id="ARBA00022692"/>
    </source>
</evidence>
<feature type="domain" description="EamA" evidence="8">
    <location>
        <begin position="167"/>
        <end position="301"/>
    </location>
</feature>
<sequence>MYTGTMITTPYAQVSRRRLSSRWTANLLLLAVTLVWGATFTLTKDAIAQVPVFWFLGARFWVASAALLAIVLVTPDARRALGQPGTWRRGLWLGVLLFGTYALQTLGLTTTTPATAGFLTGMNVVLVPLLAYPLLGVRPGWRTGSAAVLAATGLALLCGFQGAGWSWGDLLVLLCAACVALQVVETERWGKGVNPLALSAVEVWALTLGCTAAALWQPWPGWGQLTGPGVWQAILICAIPGTALAYWAQTAFQQHTTSAQTAIIFSMEPVFAAAIGWAVRGDRLGAAALSGCTMLFVSMLLADPNIRLPRLRPGARPFRHSR</sequence>
<evidence type="ECO:0000256" key="6">
    <source>
        <dbReference type="ARBA" id="ARBA00023136"/>
    </source>
</evidence>
<dbReference type="GO" id="GO:0005886">
    <property type="term" value="C:plasma membrane"/>
    <property type="evidence" value="ECO:0007669"/>
    <property type="project" value="UniProtKB-SubCell"/>
</dbReference>
<gene>
    <name evidence="9" type="ORF">SAMN05421543_11219</name>
</gene>
<evidence type="ECO:0000259" key="8">
    <source>
        <dbReference type="Pfam" id="PF00892"/>
    </source>
</evidence>
<feature type="transmembrane region" description="Helical" evidence="7">
    <location>
        <begin position="229"/>
        <end position="247"/>
    </location>
</feature>
<feature type="transmembrane region" description="Helical" evidence="7">
    <location>
        <begin position="168"/>
        <end position="184"/>
    </location>
</feature>
<feature type="transmembrane region" description="Helical" evidence="7">
    <location>
        <begin position="144"/>
        <end position="162"/>
    </location>
</feature>
<feature type="transmembrane region" description="Helical" evidence="7">
    <location>
        <begin position="259"/>
        <end position="278"/>
    </location>
</feature>
<dbReference type="InterPro" id="IPR051258">
    <property type="entry name" value="Diverse_Substrate_Transporter"/>
</dbReference>
<comment type="subcellular location">
    <subcellularLocation>
        <location evidence="1">Cell membrane</location>
        <topology evidence="1">Multi-pass membrane protein</topology>
    </subcellularLocation>
</comment>
<evidence type="ECO:0000256" key="2">
    <source>
        <dbReference type="ARBA" id="ARBA00007362"/>
    </source>
</evidence>
<feature type="transmembrane region" description="Helical" evidence="7">
    <location>
        <begin position="116"/>
        <end position="137"/>
    </location>
</feature>
<accession>A0A1I7JVF1</accession>